<dbReference type="RefSeq" id="WP_203709279.1">
    <property type="nucleotide sequence ID" value="NZ_BOMK01000025.1"/>
</dbReference>
<gene>
    <name evidence="4" type="ORF">BJ971_005532</name>
</gene>
<organism evidence="4 5">
    <name type="scientific">Actinoplanes digitatis</name>
    <dbReference type="NCBI Taxonomy" id="1868"/>
    <lineage>
        <taxon>Bacteria</taxon>
        <taxon>Bacillati</taxon>
        <taxon>Actinomycetota</taxon>
        <taxon>Actinomycetes</taxon>
        <taxon>Micromonosporales</taxon>
        <taxon>Micromonosporaceae</taxon>
        <taxon>Actinoplanes</taxon>
    </lineage>
</organism>
<dbReference type="InterPro" id="IPR036505">
    <property type="entry name" value="Amidase/PGRP_sf"/>
</dbReference>
<dbReference type="SUPFAM" id="SSF55846">
    <property type="entry name" value="N-acetylmuramoyl-L-alanine amidase-like"/>
    <property type="match status" value="1"/>
</dbReference>
<accession>A0A7W7MS52</accession>
<dbReference type="GO" id="GO:0008270">
    <property type="term" value="F:zinc ion binding"/>
    <property type="evidence" value="ECO:0007669"/>
    <property type="project" value="InterPro"/>
</dbReference>
<evidence type="ECO:0000313" key="5">
    <source>
        <dbReference type="Proteomes" id="UP000578112"/>
    </source>
</evidence>
<protein>
    <recommendedName>
        <fullName evidence="6">N-acetylmuramoyl-L-alanine amidase</fullName>
    </recommendedName>
</protein>
<keyword evidence="5" id="KW-1185">Reference proteome</keyword>
<dbReference type="Pfam" id="PF01510">
    <property type="entry name" value="Amidase_2"/>
    <property type="match status" value="1"/>
</dbReference>
<dbReference type="InterPro" id="IPR006311">
    <property type="entry name" value="TAT_signal"/>
</dbReference>
<dbReference type="CDD" id="cd06583">
    <property type="entry name" value="PGRP"/>
    <property type="match status" value="1"/>
</dbReference>
<dbReference type="AlphaFoldDB" id="A0A7W7MS52"/>
<evidence type="ECO:0008006" key="6">
    <source>
        <dbReference type="Google" id="ProtNLM"/>
    </source>
</evidence>
<dbReference type="InterPro" id="IPR002502">
    <property type="entry name" value="Amidase_domain"/>
</dbReference>
<evidence type="ECO:0000256" key="1">
    <source>
        <dbReference type="ARBA" id="ARBA00007553"/>
    </source>
</evidence>
<sequence length="369" mass="38180">MEGNGDGVGRRALIGALGAGAATVLVGARPARAGGDRPFPRTLASPATDGGTARPGFAVQTVGVRWPAHAAAGRLRFADRQGGWGRWGTVVEGCPAGAGDAGPATERLAFATTPGSPAYELDLPAGARAVALNGTDGPALTAAPAAATDWRTRLAGRPFLTRAAWGADESLRFDANGAERYPPAYWPVQTFTVHHTATGNDDPDPAARMRSIYRYQAIDLGYGDFGYHFLIDEAGRVYEGRWSGGDALPGFDPAGWMVNASHVGGYNAGNVGVVLLGNFMQREPTAAARRSLTLLLAALAGWCRVNPVAAVDYVNPISGLRRSVPAIAGHRDWGATECPGDVLAGWLSGIRTDVAAALAAPARSALFAG</sequence>
<dbReference type="GO" id="GO:0009253">
    <property type="term" value="P:peptidoglycan catabolic process"/>
    <property type="evidence" value="ECO:0007669"/>
    <property type="project" value="InterPro"/>
</dbReference>
<dbReference type="GO" id="GO:0008745">
    <property type="term" value="F:N-acetylmuramoyl-L-alanine amidase activity"/>
    <property type="evidence" value="ECO:0007669"/>
    <property type="project" value="InterPro"/>
</dbReference>
<comment type="similarity">
    <text evidence="1">Belongs to the N-acetylmuramoyl-L-alanine amidase 2 family.</text>
</comment>
<dbReference type="PROSITE" id="PS51318">
    <property type="entry name" value="TAT"/>
    <property type="match status" value="1"/>
</dbReference>
<proteinExistence type="inferred from homology"/>
<evidence type="ECO:0000259" key="3">
    <source>
        <dbReference type="SMART" id="SM00701"/>
    </source>
</evidence>
<dbReference type="SMART" id="SM00701">
    <property type="entry name" value="PGRP"/>
    <property type="match status" value="1"/>
</dbReference>
<name>A0A7W7MS52_9ACTN</name>
<dbReference type="EMBL" id="JACHNH010000001">
    <property type="protein sequence ID" value="MBB4764976.1"/>
    <property type="molecule type" value="Genomic_DNA"/>
</dbReference>
<dbReference type="Gene3D" id="3.40.80.10">
    <property type="entry name" value="Peptidoglycan recognition protein-like"/>
    <property type="match status" value="1"/>
</dbReference>
<comment type="caution">
    <text evidence="4">The sequence shown here is derived from an EMBL/GenBank/DDBJ whole genome shotgun (WGS) entry which is preliminary data.</text>
</comment>
<dbReference type="PANTHER" id="PTHR11022">
    <property type="entry name" value="PEPTIDOGLYCAN RECOGNITION PROTEIN"/>
    <property type="match status" value="1"/>
</dbReference>
<evidence type="ECO:0000313" key="4">
    <source>
        <dbReference type="EMBL" id="MBB4764976.1"/>
    </source>
</evidence>
<reference evidence="4 5" key="1">
    <citation type="submission" date="2020-08" db="EMBL/GenBank/DDBJ databases">
        <title>Sequencing the genomes of 1000 actinobacteria strains.</title>
        <authorList>
            <person name="Klenk H.-P."/>
        </authorList>
    </citation>
    <scope>NUCLEOTIDE SEQUENCE [LARGE SCALE GENOMIC DNA]</scope>
    <source>
        <strain evidence="4 5">DSM 43149</strain>
    </source>
</reference>
<dbReference type="PANTHER" id="PTHR11022:SF41">
    <property type="entry name" value="PEPTIDOGLYCAN-RECOGNITION PROTEIN LC-RELATED"/>
    <property type="match status" value="1"/>
</dbReference>
<dbReference type="Proteomes" id="UP000578112">
    <property type="component" value="Unassembled WGS sequence"/>
</dbReference>
<feature type="domain" description="N-acetylmuramoyl-L-alanine amidase" evidence="2">
    <location>
        <begin position="176"/>
        <end position="340"/>
    </location>
</feature>
<evidence type="ECO:0000259" key="2">
    <source>
        <dbReference type="SMART" id="SM00644"/>
    </source>
</evidence>
<dbReference type="InterPro" id="IPR015510">
    <property type="entry name" value="PGRP"/>
</dbReference>
<dbReference type="InterPro" id="IPR006619">
    <property type="entry name" value="PGRP_domain_met/bac"/>
</dbReference>
<feature type="domain" description="Peptidoglycan recognition protein family" evidence="3">
    <location>
        <begin position="157"/>
        <end position="318"/>
    </location>
</feature>
<dbReference type="SMART" id="SM00644">
    <property type="entry name" value="Ami_2"/>
    <property type="match status" value="1"/>
</dbReference>